<organism evidence="1 2">
    <name type="scientific">Nitrobacter winogradskyi</name>
    <name type="common">Nitrobacter agilis</name>
    <dbReference type="NCBI Taxonomy" id="913"/>
    <lineage>
        <taxon>Bacteria</taxon>
        <taxon>Pseudomonadati</taxon>
        <taxon>Pseudomonadota</taxon>
        <taxon>Alphaproteobacteria</taxon>
        <taxon>Hyphomicrobiales</taxon>
        <taxon>Nitrobacteraceae</taxon>
        <taxon>Nitrobacter</taxon>
    </lineage>
</organism>
<keyword evidence="2" id="KW-1185">Reference proteome</keyword>
<dbReference type="Proteomes" id="UP001205486">
    <property type="component" value="Unassembled WGS sequence"/>
</dbReference>
<evidence type="ECO:0000313" key="2">
    <source>
        <dbReference type="Proteomes" id="UP001205486"/>
    </source>
</evidence>
<proteinExistence type="predicted"/>
<protein>
    <submittedName>
        <fullName evidence="1">Outer membrane autotransporter protein</fullName>
    </submittedName>
</protein>
<gene>
    <name evidence="1" type="ORF">J2S34_002209</name>
</gene>
<comment type="caution">
    <text evidence="1">The sequence shown here is derived from an EMBL/GenBank/DDBJ whole genome shotgun (WGS) entry which is preliminary data.</text>
</comment>
<reference evidence="1" key="1">
    <citation type="submission" date="2022-03" db="EMBL/GenBank/DDBJ databases">
        <title>Interactions between chemoautotrophic and heterotrophic bacteria.</title>
        <authorList>
            <person name="Santoro A."/>
        </authorList>
    </citation>
    <scope>NUCLEOTIDE SEQUENCE</scope>
    <source>
        <strain evidence="1">Nb-106</strain>
    </source>
</reference>
<accession>A0ACC6AJH6</accession>
<evidence type="ECO:0000313" key="1">
    <source>
        <dbReference type="EMBL" id="MCP1999761.1"/>
    </source>
</evidence>
<name>A0ACC6AJH6_NITWI</name>
<dbReference type="EMBL" id="JALJZS010000002">
    <property type="protein sequence ID" value="MCP1999761.1"/>
    <property type="molecule type" value="Genomic_DNA"/>
</dbReference>
<sequence>MFRASIIRYCRDYRVSIYFLIQASKKPAAPGVLSMNVVIRASVSGNGALRRRVVAGGAFAFALSASSGAIAACTGSGTLVGLGADVLPFTAGGAAVNSLVSAINATNTVFLTQSTAFVSAPANAAPNQEGGGIWVRGIGGELTTRNTTTTSNVSVGGVASPGQIDCNNSSRLSFSGVQLGTDIAQLNWNGWNVHLGTTVGYLGARSRDTSSAGSENPFGGTFQNSLQVPFVGMYAAATHGGFFVDGQIRLDYYQNTLSDPNVSGVFNQKLDARGLSFAGNFGYHHQLPNNWFIEPSAGIVVSRVQVDPLNITGTLVLPTAGGISLPGTLRVDDMYSTLGRWSLRAGTNIVSGNIAWQPFGTASVFHEFQGGANASFTGYFPIPGFDVAGNVRTSSIGTYGQFGLGVAAQVLNTGWLGYLRADYRTGSNIEGYSLNGGLRYQFSPDQVASAPLFAKAPAMGVAPYNWTGFYIGASTGVLNGRTDWSFPGLGTGTNPRFAGFAGGGQIGYDWQTGPWVIGIEGAFNASNANGARSCPNALFYTCKNEIDWLGTATAKLGYALWSRSLVYLRGGAAFGNTRIVSTCNTGPNGQYIDYSIPALITQPGCGSGSSRTAVGWTIGYGAEFALSRNWTVRAESNYFDLGTERHSLAQGGGIPPIQIDVRNHGFISTVGLNYRFPIEPVLAAHY</sequence>